<dbReference type="PANTHER" id="PTHR24049:SF22">
    <property type="entry name" value="DROSOPHILA CRUMBS HOMOLOG"/>
    <property type="match status" value="1"/>
</dbReference>
<keyword evidence="3" id="KW-0677">Repeat</keyword>
<organism evidence="9 10">
    <name type="scientific">Heterorhabditis bacteriophora</name>
    <name type="common">Entomopathogenic nematode worm</name>
    <dbReference type="NCBI Taxonomy" id="37862"/>
    <lineage>
        <taxon>Eukaryota</taxon>
        <taxon>Metazoa</taxon>
        <taxon>Ecdysozoa</taxon>
        <taxon>Nematoda</taxon>
        <taxon>Chromadorea</taxon>
        <taxon>Rhabditida</taxon>
        <taxon>Rhabditina</taxon>
        <taxon>Rhabditomorpha</taxon>
        <taxon>Strongyloidea</taxon>
        <taxon>Heterorhabditidae</taxon>
        <taxon>Heterorhabditis</taxon>
    </lineage>
</organism>
<dbReference type="AlphaFoldDB" id="A0A1I7XFL3"/>
<dbReference type="GO" id="GO:0032991">
    <property type="term" value="C:protein-containing complex"/>
    <property type="evidence" value="ECO:0007669"/>
    <property type="project" value="TreeGrafter"/>
</dbReference>
<protein>
    <submittedName>
        <fullName evidence="10">EGF-like domain-containing protein</fullName>
    </submittedName>
</protein>
<dbReference type="GO" id="GO:0007157">
    <property type="term" value="P:heterophilic cell-cell adhesion via plasma membrane cell adhesion molecules"/>
    <property type="evidence" value="ECO:0007669"/>
    <property type="project" value="TreeGrafter"/>
</dbReference>
<dbReference type="PROSITE" id="PS00022">
    <property type="entry name" value="EGF_1"/>
    <property type="match status" value="4"/>
</dbReference>
<evidence type="ECO:0000256" key="6">
    <source>
        <dbReference type="SAM" id="Phobius"/>
    </source>
</evidence>
<feature type="domain" description="EGF-like" evidence="8">
    <location>
        <begin position="237"/>
        <end position="277"/>
    </location>
</feature>
<feature type="domain" description="EGF-like" evidence="8">
    <location>
        <begin position="62"/>
        <end position="98"/>
    </location>
</feature>
<feature type="disulfide bond" evidence="5">
    <location>
        <begin position="267"/>
        <end position="276"/>
    </location>
</feature>
<feature type="domain" description="EGF-like" evidence="8">
    <location>
        <begin position="99"/>
        <end position="137"/>
    </location>
</feature>
<proteinExistence type="predicted"/>
<evidence type="ECO:0000313" key="9">
    <source>
        <dbReference type="Proteomes" id="UP000095283"/>
    </source>
</evidence>
<evidence type="ECO:0000256" key="3">
    <source>
        <dbReference type="ARBA" id="ARBA00022737"/>
    </source>
</evidence>
<dbReference type="InterPro" id="IPR013320">
    <property type="entry name" value="ConA-like_dom_sf"/>
</dbReference>
<keyword evidence="6" id="KW-1133">Transmembrane helix</keyword>
<dbReference type="Gene3D" id="2.10.25.10">
    <property type="entry name" value="Laminin"/>
    <property type="match status" value="3"/>
</dbReference>
<dbReference type="InterPro" id="IPR001791">
    <property type="entry name" value="Laminin_G"/>
</dbReference>
<reference evidence="10" key="1">
    <citation type="submission" date="2016-11" db="UniProtKB">
        <authorList>
            <consortium name="WormBaseParasite"/>
        </authorList>
    </citation>
    <scope>IDENTIFICATION</scope>
</reference>
<keyword evidence="2" id="KW-0732">Signal</keyword>
<dbReference type="GO" id="GO:0005886">
    <property type="term" value="C:plasma membrane"/>
    <property type="evidence" value="ECO:0007669"/>
    <property type="project" value="TreeGrafter"/>
</dbReference>
<keyword evidence="9" id="KW-1185">Reference proteome</keyword>
<keyword evidence="6" id="KW-0472">Membrane</keyword>
<dbReference type="Gene3D" id="2.60.120.200">
    <property type="match status" value="1"/>
</dbReference>
<feature type="domain" description="Laminin G" evidence="7">
    <location>
        <begin position="279"/>
        <end position="454"/>
    </location>
</feature>
<feature type="disulfide bond" evidence="5">
    <location>
        <begin position="225"/>
        <end position="234"/>
    </location>
</feature>
<dbReference type="PROSITE" id="PS50025">
    <property type="entry name" value="LAM_G_DOMAIN"/>
    <property type="match status" value="1"/>
</dbReference>
<feature type="domain" description="EGF-like" evidence="8">
    <location>
        <begin position="201"/>
        <end position="235"/>
    </location>
</feature>
<comment type="caution">
    <text evidence="5">Lacks conserved residue(s) required for the propagation of feature annotation.</text>
</comment>
<dbReference type="FunFam" id="2.10.25.10:FF:000095">
    <property type="entry name" value="Notch, isoform B"/>
    <property type="match status" value="1"/>
</dbReference>
<evidence type="ECO:0000256" key="2">
    <source>
        <dbReference type="ARBA" id="ARBA00022729"/>
    </source>
</evidence>
<dbReference type="SMART" id="SM00181">
    <property type="entry name" value="EGF"/>
    <property type="match status" value="4"/>
</dbReference>
<dbReference type="PROSITE" id="PS50026">
    <property type="entry name" value="EGF_3"/>
    <property type="match status" value="4"/>
</dbReference>
<dbReference type="PROSITE" id="PS01186">
    <property type="entry name" value="EGF_2"/>
    <property type="match status" value="3"/>
</dbReference>
<sequence>MAHAWRRKRIFIVCAARALLEEHVRLINLHTVNVKILIMFVAWFWGRRPVFVQMGPTCDSLLANPCQPSPCNNGGNCIVTDGHFDCICKPDWSGATCSEKISCLVEGKPCENFGSCVRGLAINHCECVEGFSGQLCEIRDVRREQCQDKPCNNGGVRPLHYISEWDSSVHEINMITSTDSVWNNTTTITTMVPPTNTQSHEEISCNACHNSDVCIETSKGAICICEKGYMGVRCERQGDVCSALSCPEHQLCRPVITATDVQTKCGCPIGFTGKECKTGTAASFSENSIFIYQSPHVMIGSSSGPLPYVLSLSFRTTVPTVHIASGENIFGERLFSLRLIESRLAVNISGTLYNKLVPTNLNDGNWKILHVNKSEKDFEISLLDEFGYQLLSQTLPRLSSFDVFSTRIGKISDSDLFIGCMADVDIDGSTIEIASSNRGIGIVNEEMRGNKFRCVQAANTFPSAPSPRVITAVLVSTSGRTLLVFVVLHFCLLFVCTVSLQVHLDMAIKALLPKLVRSRAGRKAIHELISQKRIDDNEDHVLYIDDVIESEGDIPSRFNHPMFIEKIQLGSSDAINKDAFTTSDYFKGSLQDIQVNGASIILHQHPKFEVDQLGRVSKLQNVLEVIHY</sequence>
<feature type="disulfide bond" evidence="5">
    <location>
        <begin position="127"/>
        <end position="136"/>
    </location>
</feature>
<dbReference type="InterPro" id="IPR051022">
    <property type="entry name" value="Notch_Cell-Fate_Det"/>
</dbReference>
<dbReference type="PANTHER" id="PTHR24049">
    <property type="entry name" value="CRUMBS FAMILY MEMBER"/>
    <property type="match status" value="1"/>
</dbReference>
<dbReference type="SUPFAM" id="SSF49899">
    <property type="entry name" value="Concanavalin A-like lectins/glucanases"/>
    <property type="match status" value="1"/>
</dbReference>
<evidence type="ECO:0000313" key="10">
    <source>
        <dbReference type="WBParaSite" id="Hba_16268"/>
    </source>
</evidence>
<evidence type="ECO:0000256" key="1">
    <source>
        <dbReference type="ARBA" id="ARBA00022536"/>
    </source>
</evidence>
<evidence type="ECO:0000256" key="5">
    <source>
        <dbReference type="PROSITE-ProRule" id="PRU00076"/>
    </source>
</evidence>
<keyword evidence="6" id="KW-0812">Transmembrane</keyword>
<feature type="disulfide bond" evidence="5">
    <location>
        <begin position="88"/>
        <end position="97"/>
    </location>
</feature>
<accession>A0A1I7XFL3</accession>
<evidence type="ECO:0000259" key="8">
    <source>
        <dbReference type="PROSITE" id="PS50026"/>
    </source>
</evidence>
<keyword evidence="4 5" id="KW-1015">Disulfide bond</keyword>
<feature type="transmembrane region" description="Helical" evidence="6">
    <location>
        <begin position="26"/>
        <end position="46"/>
    </location>
</feature>
<name>A0A1I7XFL3_HETBA</name>
<evidence type="ECO:0000256" key="4">
    <source>
        <dbReference type="ARBA" id="ARBA00023157"/>
    </source>
</evidence>
<dbReference type="SUPFAM" id="SSF57196">
    <property type="entry name" value="EGF/Laminin"/>
    <property type="match status" value="3"/>
</dbReference>
<dbReference type="WBParaSite" id="Hba_16268">
    <property type="protein sequence ID" value="Hba_16268"/>
    <property type="gene ID" value="Hba_16268"/>
</dbReference>
<dbReference type="Proteomes" id="UP000095283">
    <property type="component" value="Unplaced"/>
</dbReference>
<dbReference type="CDD" id="cd00054">
    <property type="entry name" value="EGF_CA"/>
    <property type="match status" value="2"/>
</dbReference>
<keyword evidence="1 5" id="KW-0245">EGF-like domain</keyword>
<evidence type="ECO:0000259" key="7">
    <source>
        <dbReference type="PROSITE" id="PS50025"/>
    </source>
</evidence>
<dbReference type="InterPro" id="IPR000742">
    <property type="entry name" value="EGF"/>
</dbReference>
<dbReference type="GO" id="GO:0045197">
    <property type="term" value="P:establishment or maintenance of epithelial cell apical/basal polarity"/>
    <property type="evidence" value="ECO:0007669"/>
    <property type="project" value="TreeGrafter"/>
</dbReference>